<organism evidence="1 2">
    <name type="scientific">Candidatus Faecousia excrementigallinarum</name>
    <dbReference type="NCBI Taxonomy" id="2840806"/>
    <lineage>
        <taxon>Bacteria</taxon>
        <taxon>Bacillati</taxon>
        <taxon>Bacillota</taxon>
        <taxon>Clostridia</taxon>
        <taxon>Eubacteriales</taxon>
        <taxon>Oscillospiraceae</taxon>
        <taxon>Faecousia</taxon>
    </lineage>
</organism>
<gene>
    <name evidence="1" type="ORF">IAB74_00485</name>
</gene>
<dbReference type="EMBL" id="DVFK01000009">
    <property type="protein sequence ID" value="HIQ66974.1"/>
    <property type="molecule type" value="Genomic_DNA"/>
</dbReference>
<dbReference type="AlphaFoldDB" id="A0A9D0Z0L8"/>
<sequence length="50" mass="5466">MDIVLILIIAAILGGAIWYLRRAKKQGQTCVGCPHGKQCQGHCDCGHHDH</sequence>
<name>A0A9D0Z0L8_9FIRM</name>
<dbReference type="Proteomes" id="UP000886796">
    <property type="component" value="Unassembled WGS sequence"/>
</dbReference>
<reference evidence="1" key="1">
    <citation type="submission" date="2020-10" db="EMBL/GenBank/DDBJ databases">
        <authorList>
            <person name="Gilroy R."/>
        </authorList>
    </citation>
    <scope>NUCLEOTIDE SEQUENCE</scope>
    <source>
        <strain evidence="1">13361</strain>
    </source>
</reference>
<evidence type="ECO:0000313" key="2">
    <source>
        <dbReference type="Proteomes" id="UP000886796"/>
    </source>
</evidence>
<comment type="caution">
    <text evidence="1">The sequence shown here is derived from an EMBL/GenBank/DDBJ whole genome shotgun (WGS) entry which is preliminary data.</text>
</comment>
<protein>
    <submittedName>
        <fullName evidence="1">FeoB-associated Cys-rich membrane protein</fullName>
    </submittedName>
</protein>
<evidence type="ECO:0000313" key="1">
    <source>
        <dbReference type="EMBL" id="HIQ66974.1"/>
    </source>
</evidence>
<proteinExistence type="predicted"/>
<reference evidence="1" key="2">
    <citation type="journal article" date="2021" name="PeerJ">
        <title>Extensive microbial diversity within the chicken gut microbiome revealed by metagenomics and culture.</title>
        <authorList>
            <person name="Gilroy R."/>
            <person name="Ravi A."/>
            <person name="Getino M."/>
            <person name="Pursley I."/>
            <person name="Horton D.L."/>
            <person name="Alikhan N.F."/>
            <person name="Baker D."/>
            <person name="Gharbi K."/>
            <person name="Hall N."/>
            <person name="Watson M."/>
            <person name="Adriaenssens E.M."/>
            <person name="Foster-Nyarko E."/>
            <person name="Jarju S."/>
            <person name="Secka A."/>
            <person name="Antonio M."/>
            <person name="Oren A."/>
            <person name="Chaudhuri R.R."/>
            <person name="La Ragione R."/>
            <person name="Hildebrand F."/>
            <person name="Pallen M.J."/>
        </authorList>
    </citation>
    <scope>NUCLEOTIDE SEQUENCE</scope>
    <source>
        <strain evidence="1">13361</strain>
    </source>
</reference>
<accession>A0A9D0Z0L8</accession>